<proteinExistence type="predicted"/>
<feature type="chain" id="PRO_5009311151" evidence="1">
    <location>
        <begin position="20"/>
        <end position="40"/>
    </location>
</feature>
<dbReference type="AlphaFoldDB" id="A0A1I7XDX4"/>
<name>A0A1I7XDX4_HETBA</name>
<sequence length="40" mass="4654">MTMLRKFIITLHFTALCCSADIKVNLCVLRCKDNHMREAL</sequence>
<evidence type="ECO:0000256" key="1">
    <source>
        <dbReference type="SAM" id="SignalP"/>
    </source>
</evidence>
<dbReference type="WBParaSite" id="Hba_15856">
    <property type="protein sequence ID" value="Hba_15856"/>
    <property type="gene ID" value="Hba_15856"/>
</dbReference>
<evidence type="ECO:0000313" key="2">
    <source>
        <dbReference type="Proteomes" id="UP000095283"/>
    </source>
</evidence>
<evidence type="ECO:0000313" key="3">
    <source>
        <dbReference type="WBParaSite" id="Hba_15856"/>
    </source>
</evidence>
<reference evidence="3" key="1">
    <citation type="submission" date="2016-11" db="UniProtKB">
        <authorList>
            <consortium name="WormBaseParasite"/>
        </authorList>
    </citation>
    <scope>IDENTIFICATION</scope>
</reference>
<protein>
    <submittedName>
        <fullName evidence="3">Uncharacterized protein</fullName>
    </submittedName>
</protein>
<keyword evidence="2" id="KW-1185">Reference proteome</keyword>
<dbReference type="Proteomes" id="UP000095283">
    <property type="component" value="Unplaced"/>
</dbReference>
<accession>A0A1I7XDX4</accession>
<feature type="signal peptide" evidence="1">
    <location>
        <begin position="1"/>
        <end position="19"/>
    </location>
</feature>
<keyword evidence="1" id="KW-0732">Signal</keyword>
<organism evidence="2 3">
    <name type="scientific">Heterorhabditis bacteriophora</name>
    <name type="common">Entomopathogenic nematode worm</name>
    <dbReference type="NCBI Taxonomy" id="37862"/>
    <lineage>
        <taxon>Eukaryota</taxon>
        <taxon>Metazoa</taxon>
        <taxon>Ecdysozoa</taxon>
        <taxon>Nematoda</taxon>
        <taxon>Chromadorea</taxon>
        <taxon>Rhabditida</taxon>
        <taxon>Rhabditina</taxon>
        <taxon>Rhabditomorpha</taxon>
        <taxon>Strongyloidea</taxon>
        <taxon>Heterorhabditidae</taxon>
        <taxon>Heterorhabditis</taxon>
    </lineage>
</organism>